<dbReference type="InterPro" id="IPR013783">
    <property type="entry name" value="Ig-like_fold"/>
</dbReference>
<accession>A0A369I9A5</accession>
<dbReference type="SMART" id="SM00736">
    <property type="entry name" value="CADG"/>
    <property type="match status" value="5"/>
</dbReference>
<protein>
    <recommendedName>
        <fullName evidence="2">Dystroglycan-type cadherin-like domain-containing protein</fullName>
    </recommendedName>
</protein>
<dbReference type="InterPro" id="IPR017853">
    <property type="entry name" value="GH"/>
</dbReference>
<feature type="domain" description="Dystroglycan-type cadherin-like" evidence="2">
    <location>
        <begin position="774"/>
        <end position="864"/>
    </location>
</feature>
<evidence type="ECO:0000259" key="2">
    <source>
        <dbReference type="SMART" id="SM00736"/>
    </source>
</evidence>
<dbReference type="AlphaFoldDB" id="A0A369I9A5"/>
<dbReference type="SUPFAM" id="SSF49313">
    <property type="entry name" value="Cadherin-like"/>
    <property type="match status" value="5"/>
</dbReference>
<keyword evidence="4" id="KW-1185">Reference proteome</keyword>
<feature type="signal peptide" evidence="1">
    <location>
        <begin position="1"/>
        <end position="22"/>
    </location>
</feature>
<dbReference type="InterPro" id="IPR015919">
    <property type="entry name" value="Cadherin-like_sf"/>
</dbReference>
<dbReference type="InterPro" id="IPR006644">
    <property type="entry name" value="Cadg"/>
</dbReference>
<evidence type="ECO:0000256" key="1">
    <source>
        <dbReference type="SAM" id="SignalP"/>
    </source>
</evidence>
<dbReference type="GO" id="GO:0016020">
    <property type="term" value="C:membrane"/>
    <property type="evidence" value="ECO:0007669"/>
    <property type="project" value="InterPro"/>
</dbReference>
<dbReference type="RefSeq" id="WP_114460725.1">
    <property type="nucleotide sequence ID" value="NZ_QPIW01000005.1"/>
</dbReference>
<proteinExistence type="predicted"/>
<dbReference type="GO" id="GO:0005509">
    <property type="term" value="F:calcium ion binding"/>
    <property type="evidence" value="ECO:0007669"/>
    <property type="project" value="InterPro"/>
</dbReference>
<name>A0A369I9A5_9BACT</name>
<feature type="domain" description="Dystroglycan-type cadherin-like" evidence="2">
    <location>
        <begin position="867"/>
        <end position="957"/>
    </location>
</feature>
<reference evidence="3 4" key="1">
    <citation type="submission" date="2018-07" db="EMBL/GenBank/DDBJ databases">
        <title>Genome analysis of Runella aurantiaca.</title>
        <authorList>
            <person name="Yang X."/>
        </authorList>
    </citation>
    <scope>NUCLEOTIDE SEQUENCE [LARGE SCALE GENOMIC DNA]</scope>
    <source>
        <strain evidence="3 4">YX9</strain>
    </source>
</reference>
<dbReference type="OrthoDB" id="898444at2"/>
<feature type="domain" description="Dystroglycan-type cadherin-like" evidence="2">
    <location>
        <begin position="683"/>
        <end position="773"/>
    </location>
</feature>
<gene>
    <name evidence="3" type="ORF">DVG78_08785</name>
</gene>
<dbReference type="EMBL" id="QPIW01000005">
    <property type="protein sequence ID" value="RDB06349.1"/>
    <property type="molecule type" value="Genomic_DNA"/>
</dbReference>
<feature type="domain" description="Dystroglycan-type cadherin-like" evidence="2">
    <location>
        <begin position="475"/>
        <end position="565"/>
    </location>
</feature>
<evidence type="ECO:0000313" key="4">
    <source>
        <dbReference type="Proteomes" id="UP000253141"/>
    </source>
</evidence>
<dbReference type="Gene3D" id="2.60.40.10">
    <property type="entry name" value="Immunoglobulins"/>
    <property type="match status" value="5"/>
</dbReference>
<evidence type="ECO:0000313" key="3">
    <source>
        <dbReference type="EMBL" id="RDB06349.1"/>
    </source>
</evidence>
<dbReference type="Pfam" id="PF05345">
    <property type="entry name" value="He_PIG"/>
    <property type="match status" value="5"/>
</dbReference>
<comment type="caution">
    <text evidence="3">The sequence shown here is derived from an EMBL/GenBank/DDBJ whole genome shotgun (WGS) entry which is preliminary data.</text>
</comment>
<feature type="chain" id="PRO_5016613919" description="Dystroglycan-type cadherin-like domain-containing protein" evidence="1">
    <location>
        <begin position="23"/>
        <end position="1253"/>
    </location>
</feature>
<keyword evidence="1" id="KW-0732">Signal</keyword>
<organism evidence="3 4">
    <name type="scientific">Runella aurantiaca</name>
    <dbReference type="NCBI Taxonomy" id="2282308"/>
    <lineage>
        <taxon>Bacteria</taxon>
        <taxon>Pseudomonadati</taxon>
        <taxon>Bacteroidota</taxon>
        <taxon>Cytophagia</taxon>
        <taxon>Cytophagales</taxon>
        <taxon>Spirosomataceae</taxon>
        <taxon>Runella</taxon>
    </lineage>
</organism>
<feature type="domain" description="Dystroglycan-type cadherin-like" evidence="2">
    <location>
        <begin position="960"/>
        <end position="1050"/>
    </location>
</feature>
<dbReference type="SUPFAM" id="SSF51445">
    <property type="entry name" value="(Trans)glycosidases"/>
    <property type="match status" value="1"/>
</dbReference>
<dbReference type="Proteomes" id="UP000253141">
    <property type="component" value="Unassembled WGS sequence"/>
</dbReference>
<dbReference type="Gene3D" id="3.20.20.80">
    <property type="entry name" value="Glycosidases"/>
    <property type="match status" value="1"/>
</dbReference>
<sequence length="1253" mass="137177">MIKRLALLLCALVWVVTLGAYAGPRPTPPSSPNYSQPNPLVADDANQRYLCIALLNTTEGSQFGLDVIREAAKLGTNASMVTVRWDVVYKTPTSVANWSQYDNQIQLSKELGLKVFIRIHLARCCNRHVGYWSDSETAKDQKGNPFPEMFSMAHEPSVQKALSFVKEVSERYAYLQREGNIICVAATTTPTQEAGYHYEGNTNAGGFGGTSYLSMFDYAPSMITGYREWLTQKYKDIKTINATWRSDYISINDIQPVTTDYPHTENTRWSDWYVYRHTVLKNFLDGVSRTVKSVDNSYKVVNDFGSVHDGLSMRRGTLAFKDLARSTDGTKINDSQYYSHYFSADVLRSNMGEGKWIMNEAFHEPNLSTYGLQVMLNQHFERGCKLVNIVAANLDDVNFYAQGIKSFVANWLNKPLTKIVPAQQMVVKLSELVRTGGYFHPGYNSRWDEKKASGPVDVKLIEDLLGEPENNQPPVVKNPLQNYNLVSGFDASYVIPQDAFQDPDGTIEFYEVSSLPTGLYLDKFTIKGNTTVLGTFEVKVKATDMYDASTTTTFKLTVMPQKTTRLDLYKAGDFQTRSLIRTLKNNDTLNVSEYNFPINFFAIPDASARAVVMKLSGAINKTQTETTAPYGLYGDNDGTTLKVGNYEMVLEAYNSTIIAGATGIGKVSFNLVVIDKRINKAPVVVTPLGEQLATVGKEFIYTIPTAAFEDKDGKIDRIEIKGLPSGLKADGWKISGTPTLAANSTITVEVFDNENASVKTQFVLKITVINQKPTVTKTIPDQAAVLQQSYEYTLPTDLFKDADGTIVSITAKNTPNGVTLNAGKLTGKPTTAGVYQIVIRGTDNGASWVETSFRLTVKETSANLPPVVAEAIAKQSTMIGQNFSFTIPTKAFKDPEGGAITVEALNLPAGLSNNKGVIFGTPMVGGEYKVTARGYDPQGAFVDTPFLLTIRLANGNIPPTVVAAIEDQTITLGEPYTFTVPVSTFYEPDGFLSGIVVRGLPAGLTYVGGKISGTPTVAGSFTIMVRAIDSQGAAVEAYFNLKVIDTSPPSVVFSLYKAGGSSSRRFVQTLRDQDKMALSQIPSFINIFAEANVPIDRIQFTMTGPIDVTFTDVTSPYAVFDDNGGFGSIGGIYTLSAKALKSGQVVAESKIQFEITNGGGGGSFGGEEVLWAPYPNPFRDSFKMTVPLDYEPATTSFSLLNLSGQRIPLNDVLWEGQRATIGINSGGLDRGLYLLQVHHPEYPNRILKVLKGE</sequence>